<accession>A0A0A9WUF6</accession>
<keyword evidence="1" id="KW-1133">Transmembrane helix</keyword>
<dbReference type="Pfam" id="PF04628">
    <property type="entry name" value="Sedlin_N"/>
    <property type="match status" value="1"/>
</dbReference>
<protein>
    <submittedName>
        <fullName evidence="2">DNA-directed RNA polymerase subunit alpha</fullName>
    </submittedName>
</protein>
<dbReference type="EMBL" id="GBHO01035109">
    <property type="protein sequence ID" value="JAG08495.1"/>
    <property type="molecule type" value="Transcribed_RNA"/>
</dbReference>
<keyword evidence="2" id="KW-0804">Transcription</keyword>
<organism evidence="2">
    <name type="scientific">Lygus hesperus</name>
    <name type="common">Western plant bug</name>
    <dbReference type="NCBI Taxonomy" id="30085"/>
    <lineage>
        <taxon>Eukaryota</taxon>
        <taxon>Metazoa</taxon>
        <taxon>Ecdysozoa</taxon>
        <taxon>Arthropoda</taxon>
        <taxon>Hexapoda</taxon>
        <taxon>Insecta</taxon>
        <taxon>Pterygota</taxon>
        <taxon>Neoptera</taxon>
        <taxon>Paraneoptera</taxon>
        <taxon>Hemiptera</taxon>
        <taxon>Heteroptera</taxon>
        <taxon>Panheteroptera</taxon>
        <taxon>Cimicomorpha</taxon>
        <taxon>Miridae</taxon>
        <taxon>Mirini</taxon>
        <taxon>Lygus</taxon>
    </lineage>
</organism>
<evidence type="ECO:0000313" key="2">
    <source>
        <dbReference type="EMBL" id="JAG08495.1"/>
    </source>
</evidence>
<reference evidence="2" key="2">
    <citation type="submission" date="2014-07" db="EMBL/GenBank/DDBJ databases">
        <authorList>
            <person name="Hull J."/>
        </authorList>
    </citation>
    <scope>NUCLEOTIDE SEQUENCE</scope>
</reference>
<dbReference type="GO" id="GO:0006888">
    <property type="term" value="P:endoplasmic reticulum to Golgi vesicle-mediated transport"/>
    <property type="evidence" value="ECO:0007669"/>
    <property type="project" value="InterPro"/>
</dbReference>
<dbReference type="GO" id="GO:0000428">
    <property type="term" value="C:DNA-directed RNA polymerase complex"/>
    <property type="evidence" value="ECO:0007669"/>
    <property type="project" value="UniProtKB-KW"/>
</dbReference>
<dbReference type="AlphaFoldDB" id="A0A0A9WUF6"/>
<keyword evidence="1" id="KW-0812">Transmembrane</keyword>
<keyword evidence="2" id="KW-0240">DNA-directed RNA polymerase</keyword>
<gene>
    <name evidence="2" type="primary">rpoA_3</name>
    <name evidence="2" type="ORF">CM83_47561</name>
</gene>
<dbReference type="GO" id="GO:0005737">
    <property type="term" value="C:cytoplasm"/>
    <property type="evidence" value="ECO:0007669"/>
    <property type="project" value="GOC"/>
</dbReference>
<proteinExistence type="predicted"/>
<feature type="transmembrane region" description="Helical" evidence="1">
    <location>
        <begin position="131"/>
        <end position="150"/>
    </location>
</feature>
<keyword evidence="1" id="KW-0472">Membrane</keyword>
<reference evidence="2" key="1">
    <citation type="journal article" date="2014" name="PLoS ONE">
        <title>Transcriptome-Based Identification of ABC Transporters in the Western Tarnished Plant Bug Lygus hesperus.</title>
        <authorList>
            <person name="Hull J.J."/>
            <person name="Chaney K."/>
            <person name="Geib S.M."/>
            <person name="Fabrick J.A."/>
            <person name="Brent C.S."/>
            <person name="Walsh D."/>
            <person name="Lavine L.C."/>
        </authorList>
    </citation>
    <scope>NUCLEOTIDE SEQUENCE</scope>
</reference>
<evidence type="ECO:0000256" key="1">
    <source>
        <dbReference type="SAM" id="Phobius"/>
    </source>
</evidence>
<dbReference type="InterPro" id="IPR006722">
    <property type="entry name" value="Sedlin"/>
</dbReference>
<sequence>SSTVPIHLVAPNFHLDIPTHTQEVGSTVQQPIYCQAKCAKHMSTAQPYLIIVGIDDSVLFETVLSSNQTEAPMEVAGLQLVLFGALDAIDIQQISSPSQNMHLVLRNIDRHANFSISAYRMFGGMYIHAQYYFIYFYSFSISFFVTHYSMCTQVPGRLSFMTHVWTMNGC</sequence>
<name>A0A0A9WUF6_LYGHE</name>
<feature type="non-terminal residue" evidence="2">
    <location>
        <position position="1"/>
    </location>
</feature>